<evidence type="ECO:0000256" key="1">
    <source>
        <dbReference type="SAM" id="Phobius"/>
    </source>
</evidence>
<name>A0A3G2LA17_9FLAO</name>
<feature type="domain" description="FecR protein" evidence="2">
    <location>
        <begin position="172"/>
        <end position="268"/>
    </location>
</feature>
<dbReference type="RefSeq" id="WP_121850097.1">
    <property type="nucleotide sequence ID" value="NZ_CP032050.1"/>
</dbReference>
<feature type="domain" description="Protein FecR C-terminal" evidence="3">
    <location>
        <begin position="314"/>
        <end position="383"/>
    </location>
</feature>
<evidence type="ECO:0000259" key="3">
    <source>
        <dbReference type="Pfam" id="PF16344"/>
    </source>
</evidence>
<dbReference type="EMBL" id="CP032050">
    <property type="protein sequence ID" value="AYN69090.1"/>
    <property type="molecule type" value="Genomic_DNA"/>
</dbReference>
<keyword evidence="1" id="KW-0812">Transmembrane</keyword>
<dbReference type="PANTHER" id="PTHR30273">
    <property type="entry name" value="PERIPLASMIC SIGNAL SENSOR AND SIGMA FACTOR ACTIVATOR FECR-RELATED"/>
    <property type="match status" value="1"/>
</dbReference>
<keyword evidence="5" id="KW-1185">Reference proteome</keyword>
<evidence type="ECO:0000313" key="4">
    <source>
        <dbReference type="EMBL" id="AYN69090.1"/>
    </source>
</evidence>
<organism evidence="4 5">
    <name type="scientific">Euzebyella marina</name>
    <dbReference type="NCBI Taxonomy" id="1761453"/>
    <lineage>
        <taxon>Bacteria</taxon>
        <taxon>Pseudomonadati</taxon>
        <taxon>Bacteroidota</taxon>
        <taxon>Flavobacteriia</taxon>
        <taxon>Flavobacteriales</taxon>
        <taxon>Flavobacteriaceae</taxon>
        <taxon>Euzebyella</taxon>
    </lineage>
</organism>
<dbReference type="PANTHER" id="PTHR30273:SF2">
    <property type="entry name" value="PROTEIN FECR"/>
    <property type="match status" value="1"/>
</dbReference>
<dbReference type="OrthoDB" id="704021at2"/>
<reference evidence="4 5" key="1">
    <citation type="submission" date="2018-08" db="EMBL/GenBank/DDBJ databases">
        <title>The reduced genetic potential of extracellular carbohydrate catabolism in Euzebyella marina RN62, a Flavobacteriia bacterium isolated from the hadal water.</title>
        <authorList>
            <person name="Xue C."/>
        </authorList>
    </citation>
    <scope>NUCLEOTIDE SEQUENCE [LARGE SCALE GENOMIC DNA]</scope>
    <source>
        <strain evidence="4 5">RN62</strain>
    </source>
</reference>
<dbReference type="Pfam" id="PF16344">
    <property type="entry name" value="FecR_C"/>
    <property type="match status" value="1"/>
</dbReference>
<dbReference type="GO" id="GO:0016989">
    <property type="term" value="F:sigma factor antagonist activity"/>
    <property type="evidence" value="ECO:0007669"/>
    <property type="project" value="TreeGrafter"/>
</dbReference>
<dbReference type="InterPro" id="IPR006860">
    <property type="entry name" value="FecR"/>
</dbReference>
<keyword evidence="1" id="KW-1133">Transmembrane helix</keyword>
<dbReference type="Pfam" id="PF04773">
    <property type="entry name" value="FecR"/>
    <property type="match status" value="1"/>
</dbReference>
<accession>A0A3G2LA17</accession>
<dbReference type="InterPro" id="IPR012373">
    <property type="entry name" value="Ferrdict_sens_TM"/>
</dbReference>
<dbReference type="KEGG" id="emar:D1013_17745"/>
<evidence type="ECO:0000313" key="5">
    <source>
        <dbReference type="Proteomes" id="UP000276309"/>
    </source>
</evidence>
<feature type="transmembrane region" description="Helical" evidence="1">
    <location>
        <begin position="84"/>
        <end position="102"/>
    </location>
</feature>
<dbReference type="Gene3D" id="3.55.50.30">
    <property type="match status" value="1"/>
</dbReference>
<keyword evidence="1" id="KW-0472">Membrane</keyword>
<dbReference type="InterPro" id="IPR032508">
    <property type="entry name" value="FecR_C"/>
</dbReference>
<dbReference type="Proteomes" id="UP000276309">
    <property type="component" value="Chromosome"/>
</dbReference>
<dbReference type="Gene3D" id="2.60.120.1440">
    <property type="match status" value="1"/>
</dbReference>
<dbReference type="AlphaFoldDB" id="A0A3G2LA17"/>
<proteinExistence type="predicted"/>
<protein>
    <submittedName>
        <fullName evidence="4">DUF4974 domain-containing protein</fullName>
    </submittedName>
</protein>
<sequence>MKLSSLETLLVKFMGNSANGNDLDELNEYLGQDDYKGFIKNYLRAHFVVLYKMNQPDLEQTKKELLKEIRRDKRLTLKRNLYQGLKYAAILVCFIAVGIYMFTRQENELSPQIPATENVITLEHSNGQVEEISESGNLSIKSKSGEVIAQQSGNKISFNSQAASNEKVEYSTITVPYGKNITLALSDSTEVIMNAGSRMTFPNRFRTGYKRKVKLSGEAFFKVAHDEKHPFIVGLDSLDVQVLGTAFNVANYTEDATTEVVLVNGSVELVPTTERVAKVLLKPGFKGTFYKNSSRIETAEVPTDLYTSWVNGYVVFRNAPFKNILQKLERHYNVTINNPEGHLVDEKFNATIDVQHETISEVLDYFSKIHNIKFQVNDDQITILKK</sequence>
<evidence type="ECO:0000259" key="2">
    <source>
        <dbReference type="Pfam" id="PF04773"/>
    </source>
</evidence>
<gene>
    <name evidence="4" type="ORF">D1013_17745</name>
</gene>